<name>A0A1C0YPD0_9BACL</name>
<dbReference type="EMBL" id="MATO01000048">
    <property type="protein sequence ID" value="OCS89026.1"/>
    <property type="molecule type" value="Genomic_DNA"/>
</dbReference>
<sequence length="102" mass="12199">MRLLVMFDLPVTTATDRKNYRKFRKFLQENGYAMLQYSVYSKIVLNHSALQFQKSTLYENLPKAGHVDMLLITEKQFANMERFNKPQRVEEHVMTIERIIEL</sequence>
<keyword evidence="3 9" id="KW-0540">Nuclease</keyword>
<evidence type="ECO:0000313" key="11">
    <source>
        <dbReference type="Proteomes" id="UP000093482"/>
    </source>
</evidence>
<dbReference type="GO" id="GO:0016787">
    <property type="term" value="F:hydrolase activity"/>
    <property type="evidence" value="ECO:0007669"/>
    <property type="project" value="UniProtKB-KW"/>
</dbReference>
<dbReference type="HAMAP" id="MF_01471">
    <property type="entry name" value="Cas2"/>
    <property type="match status" value="1"/>
</dbReference>
<comment type="cofactor">
    <cofactor evidence="1 9">
        <name>Mg(2+)</name>
        <dbReference type="ChEBI" id="CHEBI:18420"/>
    </cofactor>
</comment>
<keyword evidence="11" id="KW-1185">Reference proteome</keyword>
<keyword evidence="6 9" id="KW-0378">Hydrolase</keyword>
<dbReference type="Proteomes" id="UP000093482">
    <property type="component" value="Unassembled WGS sequence"/>
</dbReference>
<comment type="subunit">
    <text evidence="9">Homodimer, forms a heterotetramer with a Cas1 homodimer.</text>
</comment>
<dbReference type="SUPFAM" id="SSF143430">
    <property type="entry name" value="TTP0101/SSO1404-like"/>
    <property type="match status" value="1"/>
</dbReference>
<dbReference type="OrthoDB" id="9791737at2"/>
<dbReference type="NCBIfam" id="TIGR01573">
    <property type="entry name" value="cas2"/>
    <property type="match status" value="1"/>
</dbReference>
<keyword evidence="7 9" id="KW-0460">Magnesium</keyword>
<dbReference type="GO" id="GO:0043571">
    <property type="term" value="P:maintenance of CRISPR repeat elements"/>
    <property type="evidence" value="ECO:0007669"/>
    <property type="project" value="UniProtKB-UniRule"/>
</dbReference>
<comment type="similarity">
    <text evidence="2 9">Belongs to the CRISPR-associated endoribonuclease Cas2 protein family.</text>
</comment>
<evidence type="ECO:0000256" key="3">
    <source>
        <dbReference type="ARBA" id="ARBA00022722"/>
    </source>
</evidence>
<comment type="function">
    <text evidence="9">CRISPR (clustered regularly interspaced short palindromic repeat), is an adaptive immune system that provides protection against mobile genetic elements (viruses, transposable elements and conjugative plasmids). CRISPR clusters contain sequences complementary to antecedent mobile elements and target invading nucleic acids. CRISPR clusters are transcribed and processed into CRISPR RNA (crRNA). Functions as a ssRNA-specific endoribonuclease. Involved in the integration of spacer DNA into the CRISPR cassette.</text>
</comment>
<evidence type="ECO:0000256" key="2">
    <source>
        <dbReference type="ARBA" id="ARBA00009959"/>
    </source>
</evidence>
<evidence type="ECO:0000256" key="1">
    <source>
        <dbReference type="ARBA" id="ARBA00001946"/>
    </source>
</evidence>
<keyword evidence="4 9" id="KW-0479">Metal-binding</keyword>
<dbReference type="EC" id="3.1.-.-" evidence="9"/>
<reference evidence="10 11" key="1">
    <citation type="submission" date="2016-07" db="EMBL/GenBank/DDBJ databases">
        <title>Caryophanon latum genome sequencing.</title>
        <authorList>
            <person name="Verma A."/>
            <person name="Pal Y."/>
            <person name="Krishnamurthi S."/>
        </authorList>
    </citation>
    <scope>NUCLEOTIDE SEQUENCE [LARGE SCALE GENOMIC DNA]</scope>
    <source>
        <strain evidence="10 11">DSM 14151</strain>
    </source>
</reference>
<evidence type="ECO:0000256" key="9">
    <source>
        <dbReference type="HAMAP-Rule" id="MF_01471"/>
    </source>
</evidence>
<evidence type="ECO:0000256" key="8">
    <source>
        <dbReference type="ARBA" id="ARBA00023118"/>
    </source>
</evidence>
<dbReference type="GO" id="GO:0004521">
    <property type="term" value="F:RNA endonuclease activity"/>
    <property type="evidence" value="ECO:0007669"/>
    <property type="project" value="InterPro"/>
</dbReference>
<dbReference type="GO" id="GO:0051607">
    <property type="term" value="P:defense response to virus"/>
    <property type="evidence" value="ECO:0007669"/>
    <property type="project" value="UniProtKB-UniRule"/>
</dbReference>
<proteinExistence type="inferred from homology"/>
<comment type="caution">
    <text evidence="10">The sequence shown here is derived from an EMBL/GenBank/DDBJ whole genome shotgun (WGS) entry which is preliminary data.</text>
</comment>
<evidence type="ECO:0000256" key="4">
    <source>
        <dbReference type="ARBA" id="ARBA00022723"/>
    </source>
</evidence>
<protein>
    <recommendedName>
        <fullName evidence="9">CRISPR-associated endoribonuclease Cas2</fullName>
        <ecNumber evidence="9">3.1.-.-</ecNumber>
    </recommendedName>
</protein>
<dbReference type="GO" id="GO:0046872">
    <property type="term" value="F:metal ion binding"/>
    <property type="evidence" value="ECO:0007669"/>
    <property type="project" value="UniProtKB-UniRule"/>
</dbReference>
<dbReference type="Pfam" id="PF09827">
    <property type="entry name" value="CRISPR_Cas2"/>
    <property type="match status" value="1"/>
</dbReference>
<accession>A0A1C0YPD0</accession>
<evidence type="ECO:0000256" key="6">
    <source>
        <dbReference type="ARBA" id="ARBA00022801"/>
    </source>
</evidence>
<keyword evidence="8 9" id="KW-0051">Antiviral defense</keyword>
<evidence type="ECO:0000256" key="7">
    <source>
        <dbReference type="ARBA" id="ARBA00022842"/>
    </source>
</evidence>
<gene>
    <name evidence="9" type="primary">cas2</name>
    <name evidence="10" type="ORF">A6K76_13180</name>
</gene>
<dbReference type="Gene3D" id="3.30.70.240">
    <property type="match status" value="1"/>
</dbReference>
<evidence type="ECO:0000256" key="5">
    <source>
        <dbReference type="ARBA" id="ARBA00022759"/>
    </source>
</evidence>
<dbReference type="InterPro" id="IPR019199">
    <property type="entry name" value="Virulence_VapD/CRISPR_Cas2"/>
</dbReference>
<organism evidence="10 11">
    <name type="scientific">Caryophanon latum</name>
    <dbReference type="NCBI Taxonomy" id="33977"/>
    <lineage>
        <taxon>Bacteria</taxon>
        <taxon>Bacillati</taxon>
        <taxon>Bacillota</taxon>
        <taxon>Bacilli</taxon>
        <taxon>Bacillales</taxon>
        <taxon>Caryophanaceae</taxon>
        <taxon>Caryophanon</taxon>
    </lineage>
</organism>
<dbReference type="AlphaFoldDB" id="A0A1C0YPD0"/>
<evidence type="ECO:0000313" key="10">
    <source>
        <dbReference type="EMBL" id="OCS89026.1"/>
    </source>
</evidence>
<feature type="binding site" evidence="9">
    <location>
        <position position="8"/>
    </location>
    <ligand>
        <name>Mg(2+)</name>
        <dbReference type="ChEBI" id="CHEBI:18420"/>
        <note>catalytic</note>
    </ligand>
</feature>
<keyword evidence="5 9" id="KW-0255">Endonuclease</keyword>
<dbReference type="InterPro" id="IPR021127">
    <property type="entry name" value="CRISPR_associated_Cas2"/>
</dbReference>